<comment type="similarity">
    <text evidence="1">Belongs to the UPF0161 family.</text>
</comment>
<keyword evidence="1" id="KW-1003">Cell membrane</keyword>
<comment type="subcellular location">
    <subcellularLocation>
        <location evidence="1">Cell membrane</location>
        <topology evidence="1">Peripheral membrane protein</topology>
        <orientation evidence="1">Cytoplasmic side</orientation>
    </subcellularLocation>
</comment>
<organism evidence="2 3">
    <name type="scientific">candidate division TA06 bacterium</name>
    <dbReference type="NCBI Taxonomy" id="2250710"/>
    <lineage>
        <taxon>Bacteria</taxon>
        <taxon>Bacteria division TA06</taxon>
    </lineage>
</organism>
<evidence type="ECO:0000313" key="2">
    <source>
        <dbReference type="EMBL" id="TET47856.1"/>
    </source>
</evidence>
<comment type="function">
    <text evidence="1">Could be involved in insertion of integral membrane proteins into the membrane.</text>
</comment>
<reference evidence="2 3" key="1">
    <citation type="submission" date="2019-03" db="EMBL/GenBank/DDBJ databases">
        <title>Metabolic potential of uncultured bacteria and archaea associated with petroleum seepage in deep-sea sediments.</title>
        <authorList>
            <person name="Dong X."/>
            <person name="Hubert C."/>
        </authorList>
    </citation>
    <scope>NUCLEOTIDE SEQUENCE [LARGE SCALE GENOMIC DNA]</scope>
    <source>
        <strain evidence="2">E44_bin18</strain>
    </source>
</reference>
<evidence type="ECO:0000313" key="3">
    <source>
        <dbReference type="Proteomes" id="UP000315525"/>
    </source>
</evidence>
<dbReference type="InterPro" id="IPR002696">
    <property type="entry name" value="Membr_insert_effic_factor_YidD"/>
</dbReference>
<accession>A0A523UZ88</accession>
<dbReference type="HAMAP" id="MF_00386">
    <property type="entry name" value="UPF0161_YidD"/>
    <property type="match status" value="1"/>
</dbReference>
<sequence>MTRLIIAIIRLYKIAISPVFPLSCRFTPSCSEYAICAVEKYGFLKGVWLAVLRVLRCNPFNRGGYDPLI</sequence>
<dbReference type="Proteomes" id="UP000315525">
    <property type="component" value="Unassembled WGS sequence"/>
</dbReference>
<comment type="caution">
    <text evidence="2">The sequence shown here is derived from an EMBL/GenBank/DDBJ whole genome shotgun (WGS) entry which is preliminary data.</text>
</comment>
<dbReference type="PANTHER" id="PTHR33383">
    <property type="entry name" value="MEMBRANE PROTEIN INSERTION EFFICIENCY FACTOR-RELATED"/>
    <property type="match status" value="1"/>
</dbReference>
<dbReference type="NCBIfam" id="TIGR00278">
    <property type="entry name" value="membrane protein insertion efficiency factor YidD"/>
    <property type="match status" value="1"/>
</dbReference>
<gene>
    <name evidence="2" type="primary">yidD</name>
    <name evidence="2" type="ORF">E3J62_00160</name>
</gene>
<name>A0A523UZ88_UNCT6</name>
<keyword evidence="1" id="KW-0472">Membrane</keyword>
<dbReference type="PANTHER" id="PTHR33383:SF1">
    <property type="entry name" value="MEMBRANE PROTEIN INSERTION EFFICIENCY FACTOR-RELATED"/>
    <property type="match status" value="1"/>
</dbReference>
<evidence type="ECO:0000256" key="1">
    <source>
        <dbReference type="HAMAP-Rule" id="MF_00386"/>
    </source>
</evidence>
<dbReference type="GO" id="GO:0005886">
    <property type="term" value="C:plasma membrane"/>
    <property type="evidence" value="ECO:0007669"/>
    <property type="project" value="UniProtKB-SubCell"/>
</dbReference>
<dbReference type="SMART" id="SM01234">
    <property type="entry name" value="Haemolytic"/>
    <property type="match status" value="1"/>
</dbReference>
<protein>
    <recommendedName>
        <fullName evidence="1">Putative membrane protein insertion efficiency factor</fullName>
    </recommendedName>
</protein>
<dbReference type="EMBL" id="SOJN01000005">
    <property type="protein sequence ID" value="TET47856.1"/>
    <property type="molecule type" value="Genomic_DNA"/>
</dbReference>
<dbReference type="AlphaFoldDB" id="A0A523UZ88"/>
<proteinExistence type="inferred from homology"/>
<dbReference type="Pfam" id="PF01809">
    <property type="entry name" value="YidD"/>
    <property type="match status" value="1"/>
</dbReference>